<feature type="transmembrane region" description="Helical" evidence="1">
    <location>
        <begin position="181"/>
        <end position="202"/>
    </location>
</feature>
<dbReference type="AlphaFoldDB" id="A0A1H6F9E1"/>
<evidence type="ECO:0008006" key="4">
    <source>
        <dbReference type="Google" id="ProtNLM"/>
    </source>
</evidence>
<feature type="transmembrane region" description="Helical" evidence="1">
    <location>
        <begin position="208"/>
        <end position="227"/>
    </location>
</feature>
<feature type="transmembrane region" description="Helical" evidence="1">
    <location>
        <begin position="355"/>
        <end position="372"/>
    </location>
</feature>
<evidence type="ECO:0000256" key="1">
    <source>
        <dbReference type="SAM" id="Phobius"/>
    </source>
</evidence>
<keyword evidence="1" id="KW-0472">Membrane</keyword>
<feature type="transmembrane region" description="Helical" evidence="1">
    <location>
        <begin position="12"/>
        <end position="33"/>
    </location>
</feature>
<feature type="transmembrane region" description="Helical" evidence="1">
    <location>
        <begin position="473"/>
        <end position="495"/>
    </location>
</feature>
<dbReference type="RefSeq" id="WP_103919512.1">
    <property type="nucleotide sequence ID" value="NZ_FMSV02000366.1"/>
</dbReference>
<protein>
    <recommendedName>
        <fullName evidence="4">Glycosyltransferase RgtA/B/C/D-like domain-containing protein</fullName>
    </recommendedName>
</protein>
<name>A0A1H6F9E1_9GAMM</name>
<dbReference type="OrthoDB" id="9858167at2"/>
<feature type="transmembrane region" description="Helical" evidence="1">
    <location>
        <begin position="449"/>
        <end position="466"/>
    </location>
</feature>
<evidence type="ECO:0000313" key="2">
    <source>
        <dbReference type="EMBL" id="SEH05614.1"/>
    </source>
</evidence>
<feature type="transmembrane region" description="Helical" evidence="1">
    <location>
        <begin position="234"/>
        <end position="250"/>
    </location>
</feature>
<feature type="transmembrane region" description="Helical" evidence="1">
    <location>
        <begin position="515"/>
        <end position="534"/>
    </location>
</feature>
<keyword evidence="3" id="KW-1185">Reference proteome</keyword>
<keyword evidence="1" id="KW-1133">Transmembrane helix</keyword>
<sequence>MICFSFFRKSFTSLFFGFISLLIITGTLVPLYISIGDWLPNFNKIILTDPNMVWYIVIVGFFTYQILVLFYKITLSNKAFYILLGILSVSFFIIKYIYVTSYEQEFYSDFRTMWDHALNIYHNGFIQPYSLQTQRPLVWLVPLVLMFGISELVFKIANIIFILLSTLIISYLISKWVSKQAAILAFLIIMLIPETYFASLIPTHDIPGTFYIVIYLFFLYTLIVNFYKISKPQLFLSVIILSFIGALIEVQRGVFSVVFISSILLIIILFFSWYKQNFKKILLVLLVIGIMPFLGAKVLIKVAEINHLLISMENMKQVTHTWGARYPHTFSDGSYKKGLDFHNNYVRPLNEISDLNYYIKAIMLSDIYYNIYERAINYLQRSSRLYALGTQAYFYYGRLSNIDKEKSKKIFNKNKKYNIIYMSVFSIFLFLSVFKLLSCKSFNKDEVFIFYPIILMSIISLALLLIGENQPRYIFMGYFFWTFIIVWFIDSIFTIPIANTNKNNVSLEVKGGWKGIIINIFFIFIGYIIFTILFTESNHKLINMETWNQLTCSKNFTKNECKRSIIKVNNNLSDKKYSTLKLMLPDSPNKGDYVRATKIFEVISGKPYTFSTYIMSPYNRNDNKKGFFQVNIYINNKLKETLSIADSNQYKYIKIKNIVPYSSSIDVTFEIVSNVTQSKNSWKRASLVYFKFASLRESL</sequence>
<dbReference type="Proteomes" id="UP000236724">
    <property type="component" value="Unassembled WGS sequence"/>
</dbReference>
<feature type="transmembrane region" description="Helical" evidence="1">
    <location>
        <begin position="281"/>
        <end position="300"/>
    </location>
</feature>
<feature type="transmembrane region" description="Helical" evidence="1">
    <location>
        <begin position="137"/>
        <end position="169"/>
    </location>
</feature>
<reference evidence="2 3" key="1">
    <citation type="submission" date="2016-10" db="EMBL/GenBank/DDBJ databases">
        <authorList>
            <person name="de Groot N.N."/>
        </authorList>
    </citation>
    <scope>NUCLEOTIDE SEQUENCE [LARGE SCALE GENOMIC DNA]</scope>
    <source>
        <strain evidence="2">MBHS1</strain>
    </source>
</reference>
<organism evidence="2 3">
    <name type="scientific">Candidatus Venteria ishoeyi</name>
    <dbReference type="NCBI Taxonomy" id="1899563"/>
    <lineage>
        <taxon>Bacteria</taxon>
        <taxon>Pseudomonadati</taxon>
        <taxon>Pseudomonadota</taxon>
        <taxon>Gammaproteobacteria</taxon>
        <taxon>Thiotrichales</taxon>
        <taxon>Thiotrichaceae</taxon>
        <taxon>Venteria</taxon>
    </lineage>
</organism>
<proteinExistence type="predicted"/>
<feature type="transmembrane region" description="Helical" evidence="1">
    <location>
        <begin position="80"/>
        <end position="98"/>
    </location>
</feature>
<evidence type="ECO:0000313" key="3">
    <source>
        <dbReference type="Proteomes" id="UP000236724"/>
    </source>
</evidence>
<feature type="transmembrane region" description="Helical" evidence="1">
    <location>
        <begin position="53"/>
        <end position="73"/>
    </location>
</feature>
<accession>A0A1H6F9E1</accession>
<feature type="transmembrane region" description="Helical" evidence="1">
    <location>
        <begin position="256"/>
        <end position="274"/>
    </location>
</feature>
<gene>
    <name evidence="2" type="ORF">MBHS_01469</name>
</gene>
<keyword evidence="1" id="KW-0812">Transmembrane</keyword>
<feature type="transmembrane region" description="Helical" evidence="1">
    <location>
        <begin position="418"/>
        <end position="437"/>
    </location>
</feature>
<dbReference type="EMBL" id="FMSV02000366">
    <property type="protein sequence ID" value="SEH05614.1"/>
    <property type="molecule type" value="Genomic_DNA"/>
</dbReference>